<evidence type="ECO:0000313" key="2">
    <source>
        <dbReference type="EMBL" id="TRM60884.1"/>
    </source>
</evidence>
<keyword evidence="3" id="KW-1185">Reference proteome</keyword>
<proteinExistence type="predicted"/>
<name>A0A550C7V0_9AGAR</name>
<gene>
    <name evidence="2" type="ORF">BD626DRAFT_503097</name>
</gene>
<sequence length="301" mass="33320">MTVKLWLSVELRAGTSHTIEINKGSFRLLNVSLVRTLADNQGATDLVLSTQSKETHRVVPSRQMICRLTPYHVEQCSANMIMLYPHIFSLSAEGPNTLSVMGCFENVDEDLQVPPSLSASPSGPVVSDGSRVDVQITVKTESAGHLLLDARQSILIGAKQWASVVEERLVGMRKDEVKHFVVEANEVRSLAATHSLSLRSKVSIGLRLISIASNAPVQPRDPHPDPDKKFAFKINFARGGGHYTCGPDIVRVKDDKWKLDWGDDTVQYRNDYSGAYEEIPAGWAPVVVDRPYPLMEESDEE</sequence>
<dbReference type="Pfam" id="PF17800">
    <property type="entry name" value="NPL"/>
    <property type="match status" value="1"/>
</dbReference>
<reference evidence="2 3" key="1">
    <citation type="journal article" date="2019" name="New Phytol.">
        <title>Comparative genomics reveals unique wood-decay strategies and fruiting body development in the Schizophyllaceae.</title>
        <authorList>
            <person name="Almasi E."/>
            <person name="Sahu N."/>
            <person name="Krizsan K."/>
            <person name="Balint B."/>
            <person name="Kovacs G.M."/>
            <person name="Kiss B."/>
            <person name="Cseklye J."/>
            <person name="Drula E."/>
            <person name="Henrissat B."/>
            <person name="Nagy I."/>
            <person name="Chovatia M."/>
            <person name="Adam C."/>
            <person name="LaButti K."/>
            <person name="Lipzen A."/>
            <person name="Riley R."/>
            <person name="Grigoriev I.V."/>
            <person name="Nagy L.G."/>
        </authorList>
    </citation>
    <scope>NUCLEOTIDE SEQUENCE [LARGE SCALE GENOMIC DNA]</scope>
    <source>
        <strain evidence="2 3">NL-1724</strain>
    </source>
</reference>
<dbReference type="InterPro" id="IPR041232">
    <property type="entry name" value="NPL"/>
</dbReference>
<protein>
    <recommendedName>
        <fullName evidence="1">Nucleoplasmin-like domain-containing protein</fullName>
    </recommendedName>
</protein>
<dbReference type="Proteomes" id="UP000320762">
    <property type="component" value="Unassembled WGS sequence"/>
</dbReference>
<organism evidence="2 3">
    <name type="scientific">Schizophyllum amplum</name>
    <dbReference type="NCBI Taxonomy" id="97359"/>
    <lineage>
        <taxon>Eukaryota</taxon>
        <taxon>Fungi</taxon>
        <taxon>Dikarya</taxon>
        <taxon>Basidiomycota</taxon>
        <taxon>Agaricomycotina</taxon>
        <taxon>Agaricomycetes</taxon>
        <taxon>Agaricomycetidae</taxon>
        <taxon>Agaricales</taxon>
        <taxon>Schizophyllaceae</taxon>
        <taxon>Schizophyllum</taxon>
    </lineage>
</organism>
<evidence type="ECO:0000313" key="3">
    <source>
        <dbReference type="Proteomes" id="UP000320762"/>
    </source>
</evidence>
<evidence type="ECO:0000259" key="1">
    <source>
        <dbReference type="Pfam" id="PF17800"/>
    </source>
</evidence>
<dbReference type="EMBL" id="VDMD01000019">
    <property type="protein sequence ID" value="TRM60884.1"/>
    <property type="molecule type" value="Genomic_DNA"/>
</dbReference>
<feature type="domain" description="Nucleoplasmin-like" evidence="1">
    <location>
        <begin position="8"/>
        <end position="104"/>
    </location>
</feature>
<dbReference type="AlphaFoldDB" id="A0A550C7V0"/>
<accession>A0A550C7V0</accession>
<comment type="caution">
    <text evidence="2">The sequence shown here is derived from an EMBL/GenBank/DDBJ whole genome shotgun (WGS) entry which is preliminary data.</text>
</comment>